<evidence type="ECO:0000256" key="2">
    <source>
        <dbReference type="ARBA" id="ARBA00022679"/>
    </source>
</evidence>
<organism evidence="5 6">
    <name type="scientific">Extremus antarcticus</name>
    <dbReference type="NCBI Taxonomy" id="702011"/>
    <lineage>
        <taxon>Eukaryota</taxon>
        <taxon>Fungi</taxon>
        <taxon>Dikarya</taxon>
        <taxon>Ascomycota</taxon>
        <taxon>Pezizomycotina</taxon>
        <taxon>Dothideomycetes</taxon>
        <taxon>Dothideomycetidae</taxon>
        <taxon>Mycosphaerellales</taxon>
        <taxon>Extremaceae</taxon>
        <taxon>Extremus</taxon>
    </lineage>
</organism>
<dbReference type="Proteomes" id="UP001271007">
    <property type="component" value="Unassembled WGS sequence"/>
</dbReference>
<dbReference type="SUPFAM" id="SSF46785">
    <property type="entry name" value="Winged helix' DNA-binding domain"/>
    <property type="match status" value="1"/>
</dbReference>
<evidence type="ECO:0000313" key="5">
    <source>
        <dbReference type="EMBL" id="KAK3058548.1"/>
    </source>
</evidence>
<reference evidence="5" key="1">
    <citation type="submission" date="2023-04" db="EMBL/GenBank/DDBJ databases">
        <title>Black Yeasts Isolated from many extreme environments.</title>
        <authorList>
            <person name="Coleine C."/>
            <person name="Stajich J.E."/>
            <person name="Selbmann L."/>
        </authorList>
    </citation>
    <scope>NUCLEOTIDE SEQUENCE</scope>
    <source>
        <strain evidence="5">CCFEE 5312</strain>
    </source>
</reference>
<keyword evidence="2" id="KW-0808">Transferase</keyword>
<dbReference type="InterPro" id="IPR029063">
    <property type="entry name" value="SAM-dependent_MTases_sf"/>
</dbReference>
<gene>
    <name evidence="5" type="ORF">LTR09_000112</name>
</gene>
<protein>
    <recommendedName>
        <fullName evidence="4">O-methyltransferase C-terminal domain-containing protein</fullName>
    </recommendedName>
</protein>
<dbReference type="Gene3D" id="3.40.50.150">
    <property type="entry name" value="Vaccinia Virus protein VP39"/>
    <property type="match status" value="1"/>
</dbReference>
<dbReference type="PANTHER" id="PTHR43712">
    <property type="entry name" value="PUTATIVE (AFU_ORTHOLOGUE AFUA_4G14580)-RELATED"/>
    <property type="match status" value="1"/>
</dbReference>
<feature type="domain" description="O-methyltransferase C-terminal" evidence="4">
    <location>
        <begin position="246"/>
        <end position="390"/>
    </location>
</feature>
<keyword evidence="6" id="KW-1185">Reference proteome</keyword>
<dbReference type="PROSITE" id="PS51683">
    <property type="entry name" value="SAM_OMT_II"/>
    <property type="match status" value="1"/>
</dbReference>
<dbReference type="InterPro" id="IPR016461">
    <property type="entry name" value="COMT-like"/>
</dbReference>
<keyword evidence="1" id="KW-0489">Methyltransferase</keyword>
<comment type="caution">
    <text evidence="5">The sequence shown here is derived from an EMBL/GenBank/DDBJ whole genome shotgun (WGS) entry which is preliminary data.</text>
</comment>
<dbReference type="GO" id="GO:0008171">
    <property type="term" value="F:O-methyltransferase activity"/>
    <property type="evidence" value="ECO:0007669"/>
    <property type="project" value="InterPro"/>
</dbReference>
<dbReference type="GO" id="GO:0032259">
    <property type="term" value="P:methylation"/>
    <property type="evidence" value="ECO:0007669"/>
    <property type="project" value="UniProtKB-KW"/>
</dbReference>
<dbReference type="EMBL" id="JAWDJX010000001">
    <property type="protein sequence ID" value="KAK3058548.1"/>
    <property type="molecule type" value="Genomic_DNA"/>
</dbReference>
<name>A0AAJ0GJ60_9PEZI</name>
<dbReference type="AlphaFoldDB" id="A0AAJ0GJ60"/>
<dbReference type="Gene3D" id="1.10.10.10">
    <property type="entry name" value="Winged helix-like DNA-binding domain superfamily/Winged helix DNA-binding domain"/>
    <property type="match status" value="1"/>
</dbReference>
<proteinExistence type="predicted"/>
<evidence type="ECO:0000259" key="4">
    <source>
        <dbReference type="Pfam" id="PF00891"/>
    </source>
</evidence>
<dbReference type="InterPro" id="IPR036388">
    <property type="entry name" value="WH-like_DNA-bd_sf"/>
</dbReference>
<keyword evidence="3" id="KW-0949">S-adenosyl-L-methionine</keyword>
<dbReference type="SUPFAM" id="SSF53335">
    <property type="entry name" value="S-adenosyl-L-methionine-dependent methyltransferases"/>
    <property type="match status" value="1"/>
</dbReference>
<evidence type="ECO:0000256" key="1">
    <source>
        <dbReference type="ARBA" id="ARBA00022603"/>
    </source>
</evidence>
<evidence type="ECO:0000313" key="6">
    <source>
        <dbReference type="Proteomes" id="UP001271007"/>
    </source>
</evidence>
<dbReference type="PANTHER" id="PTHR43712:SF5">
    <property type="entry name" value="O-METHYLTRANSFERASE ASQN-RELATED"/>
    <property type="match status" value="1"/>
</dbReference>
<dbReference type="InterPro" id="IPR036390">
    <property type="entry name" value="WH_DNA-bd_sf"/>
</dbReference>
<dbReference type="Pfam" id="PF00891">
    <property type="entry name" value="Methyltransf_2"/>
    <property type="match status" value="1"/>
</dbReference>
<evidence type="ECO:0000256" key="3">
    <source>
        <dbReference type="ARBA" id="ARBA00022691"/>
    </source>
</evidence>
<sequence length="418" mass="46006">MATTPGHLVELATKILEQAKELEAYHASNSIPLPSFDETATEAINFPTAMEMTRARISDACEQLNALVQGPRLMAQSRVQAHVTYLDVIHRFKIAPKVPLGSSISYPELSEQTGVSEAALRRVLRFAISNHVFAEKQPGFVSHSAASRLFLDPAMNDWFGSFVQEIAPAQLAEGRALEKYPEADESSQTGYMIANNATEPSFYLHMAKEPARVKQFSGAMSGFAKGRGHSLDHLTDSYPWAELGSGTVVDLGGSTGGAAFAIAEKFPDLHLIVQDLPDTVAGVKEKSGVNVKFMGHSFFDEQPVHGAEVYMSRWCFHNWSDKYCIRILNALVPALRAGSRVLIMDAVLPAIGSGAVLPVEERRLRNFDINMLTLSNSMERELEDWKNLFAAVDSRFRWKGVVQPEGSNLALLEAVWDP</sequence>
<dbReference type="InterPro" id="IPR001077">
    <property type="entry name" value="COMT_C"/>
</dbReference>
<accession>A0AAJ0GJ60</accession>